<reference evidence="2 3" key="1">
    <citation type="submission" date="2019-10" db="EMBL/GenBank/DDBJ databases">
        <title>Whole genome shotgun sequence of Acrocarpospora corrugata NBRC 13972.</title>
        <authorList>
            <person name="Ichikawa N."/>
            <person name="Kimura A."/>
            <person name="Kitahashi Y."/>
            <person name="Komaki H."/>
            <person name="Oguchi A."/>
        </authorList>
    </citation>
    <scope>NUCLEOTIDE SEQUENCE [LARGE SCALE GENOMIC DNA]</scope>
    <source>
        <strain evidence="2 3">NBRC 13972</strain>
    </source>
</reference>
<dbReference type="EMBL" id="BLAD01000141">
    <property type="protein sequence ID" value="GES06236.1"/>
    <property type="molecule type" value="Genomic_DNA"/>
</dbReference>
<evidence type="ECO:0000256" key="1">
    <source>
        <dbReference type="SAM" id="MobiDB-lite"/>
    </source>
</evidence>
<accession>A0A5M3WBN3</accession>
<dbReference type="Proteomes" id="UP000334990">
    <property type="component" value="Unassembled WGS sequence"/>
</dbReference>
<feature type="region of interest" description="Disordered" evidence="1">
    <location>
        <begin position="1"/>
        <end position="26"/>
    </location>
</feature>
<evidence type="ECO:0000313" key="2">
    <source>
        <dbReference type="EMBL" id="GES06236.1"/>
    </source>
</evidence>
<keyword evidence="3" id="KW-1185">Reference proteome</keyword>
<feature type="compositionally biased region" description="Polar residues" evidence="1">
    <location>
        <begin position="1"/>
        <end position="15"/>
    </location>
</feature>
<name>A0A5M3WBN3_9ACTN</name>
<organism evidence="2 3">
    <name type="scientific">Acrocarpospora corrugata</name>
    <dbReference type="NCBI Taxonomy" id="35763"/>
    <lineage>
        <taxon>Bacteria</taxon>
        <taxon>Bacillati</taxon>
        <taxon>Actinomycetota</taxon>
        <taxon>Actinomycetes</taxon>
        <taxon>Streptosporangiales</taxon>
        <taxon>Streptosporangiaceae</taxon>
        <taxon>Acrocarpospora</taxon>
    </lineage>
</organism>
<comment type="caution">
    <text evidence="2">The sequence shown here is derived from an EMBL/GenBank/DDBJ whole genome shotgun (WGS) entry which is preliminary data.</text>
</comment>
<gene>
    <name evidence="2" type="ORF">Acor_83050</name>
</gene>
<sequence length="53" mass="5513">MPPACTKSNTATGQATRMRLSGGRSRNARSCGLLLALAGKAGYFDSDKVKVVV</sequence>
<protein>
    <submittedName>
        <fullName evidence="2">Uncharacterized protein</fullName>
    </submittedName>
</protein>
<evidence type="ECO:0000313" key="3">
    <source>
        <dbReference type="Proteomes" id="UP000334990"/>
    </source>
</evidence>
<proteinExistence type="predicted"/>
<dbReference type="AlphaFoldDB" id="A0A5M3WBN3"/>